<dbReference type="EMBL" id="JAGYVZ010000047">
    <property type="protein sequence ID" value="MBS7234127.1"/>
    <property type="molecule type" value="Genomic_DNA"/>
</dbReference>
<evidence type="ECO:0000313" key="2">
    <source>
        <dbReference type="Proteomes" id="UP000722625"/>
    </source>
</evidence>
<accession>A0ABS5PIS0</accession>
<dbReference type="Proteomes" id="UP000722625">
    <property type="component" value="Unassembled WGS sequence"/>
</dbReference>
<proteinExistence type="predicted"/>
<gene>
    <name evidence="1" type="primary">gwsG</name>
    <name evidence="1" type="ORF">KHA90_24295</name>
</gene>
<dbReference type="SUPFAM" id="SSF56059">
    <property type="entry name" value="Glutathione synthetase ATP-binding domain-like"/>
    <property type="match status" value="1"/>
</dbReference>
<organism evidence="1 2">
    <name type="scientific">Flavobacterium psychroterrae</name>
    <dbReference type="NCBI Taxonomy" id="2133767"/>
    <lineage>
        <taxon>Bacteria</taxon>
        <taxon>Pseudomonadati</taxon>
        <taxon>Bacteroidota</taxon>
        <taxon>Flavobacteriia</taxon>
        <taxon>Flavobacteriales</taxon>
        <taxon>Flavobacteriaceae</taxon>
        <taxon>Flavobacterium</taxon>
    </lineage>
</organism>
<dbReference type="InterPro" id="IPR026455">
    <property type="entry name" value="GRASP_w_spasm"/>
</dbReference>
<comment type="caution">
    <text evidence="1">The sequence shown here is derived from an EMBL/GenBank/DDBJ whole genome shotgun (WGS) entry which is preliminary data.</text>
</comment>
<reference evidence="1 2" key="1">
    <citation type="journal article" date="2018" name="Int. J. Syst. Evol. Microbiol.">
        <title>Flavobacterium chryseum sp. nov. and Flavobacterium psychroterrae sp. nov., novel environmental bacteria isolated from Antarctica.</title>
        <authorList>
            <person name="Kralova S."/>
            <person name="Svec P."/>
            <person name="Busse H.J."/>
            <person name="Stankova E."/>
            <person name="Vaczi P."/>
            <person name="Sedlacek I."/>
        </authorList>
    </citation>
    <scope>NUCLEOTIDE SEQUENCE [LARGE SCALE GENOMIC DNA]</scope>
    <source>
        <strain evidence="1 2">CCM 8827</strain>
    </source>
</reference>
<sequence length="332" mass="38782">MILIFTIKYDFSSTSVVQLLTSMGYEVVRINADDSTHKFERISDGSIYFKNTITNKTINLSKVTSCWWRRAGLAEHQFFNGNKEYNIDQEKLAFLREKKVDYFYDEYLSLKEYIFNSIYNSTVINLGRPQFNLNRLLVLDIARSNNLKVPDYELVVSGNQLFETKKTLGPSVTKAISNGVKWESENYRFYTYTELLEDSFYERNGNVTFFPSLITSLIEKELEIRTFYIDGSFFSMAIFSQSDKQTSIDFRKYSNNRNEPYKLPFEVEAKLENIFRELKLNCGSADLILDKNGEYIFLEINPVGQYAMTSIPCNYNLDRKIANYLINGNIRN</sequence>
<protein>
    <submittedName>
        <fullName evidence="1">Grasp-with-spasm system ATP-grasp peptide maturase</fullName>
    </submittedName>
</protein>
<keyword evidence="2" id="KW-1185">Reference proteome</keyword>
<name>A0ABS5PIS0_9FLAO</name>
<dbReference type="NCBIfam" id="TIGR04192">
    <property type="entry name" value="GRASP_w_spasm"/>
    <property type="match status" value="1"/>
</dbReference>
<dbReference type="Gene3D" id="3.30.470.20">
    <property type="entry name" value="ATP-grasp fold, B domain"/>
    <property type="match status" value="1"/>
</dbReference>
<dbReference type="RefSeq" id="WP_213307976.1">
    <property type="nucleotide sequence ID" value="NZ_JAGYVZ010000047.1"/>
</dbReference>
<evidence type="ECO:0000313" key="1">
    <source>
        <dbReference type="EMBL" id="MBS7234127.1"/>
    </source>
</evidence>